<dbReference type="InterPro" id="IPR037252">
    <property type="entry name" value="Mib_Herc2_sf"/>
</dbReference>
<dbReference type="InterPro" id="IPR043145">
    <property type="entry name" value="Znf_ZZ_sf"/>
</dbReference>
<evidence type="ECO:0000256" key="5">
    <source>
        <dbReference type="ARBA" id="ARBA00022664"/>
    </source>
</evidence>
<feature type="repeat" description="ANK" evidence="20">
    <location>
        <begin position="1958"/>
        <end position="1990"/>
    </location>
</feature>
<dbReference type="InterPro" id="IPR027989">
    <property type="entry name" value="DUF4461"/>
</dbReference>
<dbReference type="SMART" id="SM00847">
    <property type="entry name" value="HA2"/>
    <property type="match status" value="1"/>
</dbReference>
<dbReference type="SMART" id="SM00490">
    <property type="entry name" value="HELICc"/>
    <property type="match status" value="1"/>
</dbReference>
<dbReference type="PROSITE" id="PS51416">
    <property type="entry name" value="MIB_HERC2"/>
    <property type="match status" value="2"/>
</dbReference>
<evidence type="ECO:0000256" key="1">
    <source>
        <dbReference type="ARBA" id="ARBA00000900"/>
    </source>
</evidence>
<dbReference type="Gene3D" id="1.20.120.1080">
    <property type="match status" value="1"/>
</dbReference>
<dbReference type="FunFam" id="3.30.40.10:FF:000393">
    <property type="entry name" value="CLUMA_CG014158, isoform A"/>
    <property type="match status" value="1"/>
</dbReference>
<name>A0A8J6H5B7_TENMO</name>
<dbReference type="PROSITE" id="PS50089">
    <property type="entry name" value="ZF_RING_2"/>
    <property type="match status" value="2"/>
</dbReference>
<dbReference type="CDD" id="cd18791">
    <property type="entry name" value="SF2_C_RHA"/>
    <property type="match status" value="1"/>
</dbReference>
<dbReference type="Pfam" id="PF18346">
    <property type="entry name" value="SH3_15"/>
    <property type="match status" value="2"/>
</dbReference>
<keyword evidence="8" id="KW-0677">Repeat</keyword>
<evidence type="ECO:0000256" key="6">
    <source>
        <dbReference type="ARBA" id="ARBA00022679"/>
    </source>
</evidence>
<evidence type="ECO:0000256" key="7">
    <source>
        <dbReference type="ARBA" id="ARBA00022723"/>
    </source>
</evidence>
<keyword evidence="9" id="KW-0547">Nucleotide-binding</keyword>
<dbReference type="GO" id="GO:0005737">
    <property type="term" value="C:cytoplasm"/>
    <property type="evidence" value="ECO:0007669"/>
    <property type="project" value="UniProtKB-SubCell"/>
</dbReference>
<dbReference type="GO" id="GO:0061630">
    <property type="term" value="F:ubiquitin protein ligase activity"/>
    <property type="evidence" value="ECO:0007669"/>
    <property type="project" value="UniProtKB-EC"/>
</dbReference>
<dbReference type="Pfam" id="PF07717">
    <property type="entry name" value="OB_NTP_bind"/>
    <property type="match status" value="1"/>
</dbReference>
<dbReference type="PANTHER" id="PTHR24202:SF4">
    <property type="entry name" value="E3 UBIQUITIN-PROTEIN LIGASE MIB2-RELATED"/>
    <property type="match status" value="1"/>
</dbReference>
<dbReference type="FunFam" id="3.40.50.300:FF:000594">
    <property type="entry name" value="Pre-mRNA-splicing factor ATP-dependent RNA helicase"/>
    <property type="match status" value="1"/>
</dbReference>
<dbReference type="InterPro" id="IPR002464">
    <property type="entry name" value="DNA/RNA_helicase_DEAH_CS"/>
</dbReference>
<dbReference type="InterPro" id="IPR055225">
    <property type="entry name" value="DNAJC11-like_beta-barrel"/>
</dbReference>
<dbReference type="InterPro" id="IPR001650">
    <property type="entry name" value="Helicase_C-like"/>
</dbReference>
<keyword evidence="11" id="KW-0833">Ubl conjugation pathway</keyword>
<dbReference type="SUPFAM" id="SSF57850">
    <property type="entry name" value="RING/U-box"/>
    <property type="match status" value="1"/>
</dbReference>
<dbReference type="InterPro" id="IPR010606">
    <property type="entry name" value="Mib_Herc2"/>
</dbReference>
<feature type="region of interest" description="Disordered" evidence="22">
    <location>
        <begin position="2089"/>
        <end position="2142"/>
    </location>
</feature>
<dbReference type="Gene3D" id="2.30.30.40">
    <property type="entry name" value="SH3 Domains"/>
    <property type="match status" value="2"/>
</dbReference>
<dbReference type="Pfam" id="PF13920">
    <property type="entry name" value="zf-C3HC4_3"/>
    <property type="match status" value="1"/>
</dbReference>
<evidence type="ECO:0000256" key="21">
    <source>
        <dbReference type="PROSITE-ProRule" id="PRU00228"/>
    </source>
</evidence>
<evidence type="ECO:0000259" key="25">
    <source>
        <dbReference type="PROSITE" id="PS50135"/>
    </source>
</evidence>
<feature type="domain" description="MIB/HERC2" evidence="28">
    <location>
        <begin position="1437"/>
        <end position="1515"/>
    </location>
</feature>
<evidence type="ECO:0000256" key="3">
    <source>
        <dbReference type="ARBA" id="ARBA00004906"/>
    </source>
</evidence>
<reference evidence="29" key="2">
    <citation type="submission" date="2021-08" db="EMBL/GenBank/DDBJ databases">
        <authorList>
            <person name="Eriksson T."/>
        </authorList>
    </citation>
    <scope>NUCLEOTIDE SEQUENCE</scope>
    <source>
        <strain evidence="29">Stoneville</strain>
        <tissue evidence="29">Whole head</tissue>
    </source>
</reference>
<dbReference type="Gene3D" id="1.25.40.20">
    <property type="entry name" value="Ankyrin repeat-containing domain"/>
    <property type="match status" value="3"/>
</dbReference>
<dbReference type="PROSITE" id="PS50076">
    <property type="entry name" value="DNAJ_2"/>
    <property type="match status" value="1"/>
</dbReference>
<dbReference type="PRINTS" id="PR00625">
    <property type="entry name" value="JDOMAIN"/>
</dbReference>
<sequence>MDLDSDDENVVEEDFYSFLNVPKEATREEINNAYRRLSRMYHPDKHVDPELKTKAENLFNKTKKAYEILSDPHRRAIYDSLGIKGLETEGWEIVQRTKTPAEIRAEYEQLAEERAERRKQQRTNPNGNITVAINATDLFNPYEDEFFEDEFEQDLLQRFPNIEVSSMQFSQSVDFPLTQKDTCTLSGQLQTQNGTGGGAVNLSWRHIYSHKSWAEVEMAAGSGPTISFKGFRTLSKRFFWNGGTILQFTPEGIRPGIMSTLAMQIDKHSVGYLTYHGGIRSMVSTSIVRDTGEYERNLQQITTSLSDYQGKRGFPKQWPQSLEEFEIVVETEAGPLMVSPTGQFIVPSSLPGALLVTFITSNLDEAKEKMNVYKNNKYVERTLRQQCIDEFKLFTLHKDDNVTKFKTYLIHILLVESVTAKMSKKEKKGRKRYESSSDSESIDSEEEARRKDLQERDEFASRLKKRDETKTRNIVQASDRRAYEEAAKRLKMENEDREKMIPMLRVHSRRKYLEKRKEDKIAELEEDIADDEYLFEDEILTERERKERKRKKELLRLAQEHEKARELERVQRYHMPRDLGKGSTADYVEVDDLEKVPQSEQKKWEKDQMASAVFKFGAKDSSSKKDEYDLLLEDQIDFIQVLQMPGGTLQCTKEKKEPELTEKEKKKLDIEETKKSLPVYPFRDDLIQAVREHQVLIIEGETGSGKTTQIPQYLHEAGFTQNDKKIGCTQPRRVAAMSVAARVAQEMGVKLGNEVGYAIRFEDCTSERTLIKYMTDGTLHREFLSEPDLQSYSVMIIDEAHERTLHTDILFGLVKDIARFRPDLKLLISSATLDAQKFSEFFDEAPIFRIPGRRFPVDIYYTKAPEADYVDACVVSVLQIHATQPLGDILVFLTGQDEIETCQELLQDRVRRLGSKVKELLILPVYANLPSDMQAKIFEPTPPGARKVVLATNIAETSLTIDNIIYVIDPGFAKQNHFNSRTGMESLIVVPISKASANQRAGRAGRVAAGKCFRLYTAWSYKHELEDNTIPEIQRINLGNAVLMLKALGINDLVHFDFLDPPPHETLVLALEQLYALGALNHHGELTKLGRRMAEFPVDPMMAKMLLASERYKCSEEVVTIAAMLSVNGAIFYRPKDKIIHADTARKNFNHIGGDHLSLLNVYNQWRDSDYSTQWCYENFIQYRSMKRARDVREQLVGLMQRVEIDMVSNVTETADIKKAITAGYFYHIARLSKGGSYKTVKHNQSVTIHPNSALFEDLPRWILYHELVFTTKEFMRQVIEIESKWLLEVAPHYYKQKELEDSTNKKMPKTVGRNGGEGFVGTVCEIGKSGSVGSPDKTVVVQWDNGTRTNYRVGYLGKYDLRVIDNAQIGVKHPNIVCDGCKSQGICGMKYKCSVCYDYDLCYMCYHGDKHDLDHSFKRFDSATALGVDLPPRQNGRKCELKGIFVGAKVVRGYNWEWGNQDGGEGKVGRVLDIRGWDKESSRSVANVTWLSGSTNVYRLGHKGDCDIKFVESASGGFYYPEHLPILGHNIEQAVARPARSGPPPFSVGDKVKVVVSEDQLKTLQQGHGGWNPKMAEYIGKIGKVHRVTDKGDIRVQYEGCHNRWTFNPVTLSKVNSVAVGDIVCLRTDIEKVKELQKGHGEWIEIMKNSLGKLGKILKIYSDGDLRVQLDGHAWTLNPQCVRIVPGSAAELANTMQATQNQRQEPSMEWHPANPADNQTNGVADQLVRAAAQGHLETVQRLLEGVSRNMVDMRSGGKTALQVAAHQGHAAVVRLLLHAGASVNASDNDGDTCLHYAAFGNQPEVLDLLIKAGSELNTANRSGCTALHIAAHKQPARCVQILLSASADPNCTDLYGDTALHDAIGKDSYQVVELLCAASGIDFTLRNKRGFNALHHAALKGKNFATRKLLTQARQLVDVKKDDGFSALHLAALNGHKEVVETLVHVGQADINLRNNRNQTALLLAVSQGHCGVIELLIKLKANINAKDEDEDTALHLVLIKKAHLNGEIRQEDSPDIFTIYESISQMGIDLDALNSKGQSALSLLQESSLQELLKSYKPNLDSNQIQQNTQETLGLETLNLNEARHSMDGYNLTDNTPKHSPARNLSNDESKSTRRSRREQKNDKIFDIGSTSQENSPNHKNHYYQNEIVSSKPVECLVCSELSEENVRLEPCNHKPACEDCSSRMKKCLQCSSIVQKRITKDGRVIPAKSRQPSAERMRYLECKIAEIEESHACSICMERKRNVVFLCGHGTCSKCADTLKTCHMCRKTITKKIPIY</sequence>
<evidence type="ECO:0000256" key="19">
    <source>
        <dbReference type="ARBA" id="ARBA00047984"/>
    </source>
</evidence>
<dbReference type="SMART" id="SM00487">
    <property type="entry name" value="DEXDc"/>
    <property type="match status" value="1"/>
</dbReference>
<evidence type="ECO:0000256" key="4">
    <source>
        <dbReference type="ARBA" id="ARBA00022490"/>
    </source>
</evidence>
<dbReference type="InterPro" id="IPR048333">
    <property type="entry name" value="HA2_WH"/>
</dbReference>
<dbReference type="FunFam" id="3.30.60.90:FF:000004">
    <property type="entry name" value="Putative E3 ubiquitin-protein ligase MIB2"/>
    <property type="match status" value="1"/>
</dbReference>
<dbReference type="Pfam" id="PF00271">
    <property type="entry name" value="Helicase_C"/>
    <property type="match status" value="1"/>
</dbReference>
<dbReference type="SMART" id="SM00271">
    <property type="entry name" value="DnaJ"/>
    <property type="match status" value="1"/>
</dbReference>
<comment type="catalytic activity">
    <reaction evidence="19">
        <text>ATP + H2O = ADP + phosphate + H(+)</text>
        <dbReference type="Rhea" id="RHEA:13065"/>
        <dbReference type="ChEBI" id="CHEBI:15377"/>
        <dbReference type="ChEBI" id="CHEBI:15378"/>
        <dbReference type="ChEBI" id="CHEBI:30616"/>
        <dbReference type="ChEBI" id="CHEBI:43474"/>
        <dbReference type="ChEBI" id="CHEBI:456216"/>
        <dbReference type="EC" id="3.6.4.13"/>
    </reaction>
</comment>
<keyword evidence="12" id="KW-0378">Hydrolase</keyword>
<dbReference type="SUPFAM" id="SSF52540">
    <property type="entry name" value="P-loop containing nucleoside triphosphate hydrolases"/>
    <property type="match status" value="1"/>
</dbReference>
<dbReference type="Pfam" id="PF00569">
    <property type="entry name" value="ZZ"/>
    <property type="match status" value="1"/>
</dbReference>
<dbReference type="InterPro" id="IPR014001">
    <property type="entry name" value="Helicase_ATP-bd"/>
</dbReference>
<feature type="domain" description="J" evidence="23">
    <location>
        <begin position="14"/>
        <end position="82"/>
    </location>
</feature>
<dbReference type="GO" id="GO:0007219">
    <property type="term" value="P:Notch signaling pathway"/>
    <property type="evidence" value="ECO:0007669"/>
    <property type="project" value="UniProtKB-KW"/>
</dbReference>
<dbReference type="PROSITE" id="PS00690">
    <property type="entry name" value="DEAH_ATP_HELICASE"/>
    <property type="match status" value="1"/>
</dbReference>
<dbReference type="PRINTS" id="PR01415">
    <property type="entry name" value="ANKYRIN"/>
</dbReference>
<dbReference type="PROSITE" id="PS50297">
    <property type="entry name" value="ANK_REP_REGION"/>
    <property type="match status" value="5"/>
</dbReference>
<evidence type="ECO:0000256" key="17">
    <source>
        <dbReference type="ARBA" id="ARBA00023043"/>
    </source>
</evidence>
<feature type="domain" description="RING-type" evidence="24">
    <location>
        <begin position="2158"/>
        <end position="2194"/>
    </location>
</feature>
<dbReference type="PROSITE" id="PS51192">
    <property type="entry name" value="HELICASE_ATP_BIND_1"/>
    <property type="match status" value="1"/>
</dbReference>
<organism evidence="29 30">
    <name type="scientific">Tenebrio molitor</name>
    <name type="common">Yellow mealworm beetle</name>
    <dbReference type="NCBI Taxonomy" id="7067"/>
    <lineage>
        <taxon>Eukaryota</taxon>
        <taxon>Metazoa</taxon>
        <taxon>Ecdysozoa</taxon>
        <taxon>Arthropoda</taxon>
        <taxon>Hexapoda</taxon>
        <taxon>Insecta</taxon>
        <taxon>Pterygota</taxon>
        <taxon>Neoptera</taxon>
        <taxon>Endopterygota</taxon>
        <taxon>Coleoptera</taxon>
        <taxon>Polyphaga</taxon>
        <taxon>Cucujiformia</taxon>
        <taxon>Tenebrionidae</taxon>
        <taxon>Tenebrio</taxon>
    </lineage>
</organism>
<dbReference type="InterPro" id="IPR000433">
    <property type="entry name" value="Znf_ZZ"/>
</dbReference>
<keyword evidence="15" id="KW-0067">ATP-binding</keyword>
<dbReference type="Pfam" id="PF04408">
    <property type="entry name" value="WHD_HA2"/>
    <property type="match status" value="1"/>
</dbReference>
<dbReference type="InterPro" id="IPR040847">
    <property type="entry name" value="SH3_15"/>
</dbReference>
<keyword evidence="10 21" id="KW-0863">Zinc-finger</keyword>
<evidence type="ECO:0000256" key="11">
    <source>
        <dbReference type="ARBA" id="ARBA00022786"/>
    </source>
</evidence>
<evidence type="ECO:0000256" key="9">
    <source>
        <dbReference type="ARBA" id="ARBA00022741"/>
    </source>
</evidence>
<keyword evidence="14" id="KW-0862">Zinc</keyword>
<evidence type="ECO:0000256" key="22">
    <source>
        <dbReference type="SAM" id="MobiDB-lite"/>
    </source>
</evidence>
<evidence type="ECO:0000256" key="18">
    <source>
        <dbReference type="ARBA" id="ARBA00023187"/>
    </source>
</evidence>
<feature type="domain" description="Helicase ATP-binding" evidence="26">
    <location>
        <begin position="687"/>
        <end position="851"/>
    </location>
</feature>
<dbReference type="Gene3D" id="3.30.60.90">
    <property type="match status" value="1"/>
</dbReference>
<dbReference type="GO" id="GO:0003724">
    <property type="term" value="F:RNA helicase activity"/>
    <property type="evidence" value="ECO:0007669"/>
    <property type="project" value="UniProtKB-EC"/>
</dbReference>
<dbReference type="CDD" id="cd16726">
    <property type="entry name" value="RING-HC_MIB2_rpt1"/>
    <property type="match status" value="1"/>
</dbReference>
<dbReference type="SUPFAM" id="SSF159034">
    <property type="entry name" value="Mib/herc2 domain-like"/>
    <property type="match status" value="2"/>
</dbReference>
<dbReference type="FunFam" id="3.40.50.300:FF:000007">
    <property type="entry name" value="Pre-mRNA-splicing factor ATP-dependent RNA helicase"/>
    <property type="match status" value="1"/>
</dbReference>
<comment type="caution">
    <text evidence="29">The sequence shown here is derived from an EMBL/GenBank/DDBJ whole genome shotgun (WGS) entry which is preliminary data.</text>
</comment>
<dbReference type="PROSITE" id="PS50135">
    <property type="entry name" value="ZF_ZZ_2"/>
    <property type="match status" value="1"/>
</dbReference>
<dbReference type="SMART" id="SM00184">
    <property type="entry name" value="RING"/>
    <property type="match status" value="2"/>
</dbReference>
<feature type="domain" description="Helicase C-terminal" evidence="27">
    <location>
        <begin position="876"/>
        <end position="1049"/>
    </location>
</feature>
<dbReference type="Pfam" id="PF22774">
    <property type="entry name" value="DNAJC11_beta-barrel"/>
    <property type="match status" value="1"/>
</dbReference>
<dbReference type="InterPro" id="IPR001623">
    <property type="entry name" value="DnaJ_domain"/>
</dbReference>
<dbReference type="GO" id="GO:0003006">
    <property type="term" value="P:developmental process involved in reproduction"/>
    <property type="evidence" value="ECO:0007669"/>
    <property type="project" value="UniProtKB-ARBA"/>
</dbReference>
<dbReference type="Gene3D" id="3.30.40.10">
    <property type="entry name" value="Zinc/RING finger domain, C3HC4 (zinc finger)"/>
    <property type="match status" value="2"/>
</dbReference>
<evidence type="ECO:0000313" key="30">
    <source>
        <dbReference type="Proteomes" id="UP000719412"/>
    </source>
</evidence>
<feature type="region of interest" description="Disordered" evidence="22">
    <location>
        <begin position="425"/>
        <end position="455"/>
    </location>
</feature>
<evidence type="ECO:0000259" key="27">
    <source>
        <dbReference type="PROSITE" id="PS51194"/>
    </source>
</evidence>
<keyword evidence="16" id="KW-0914">Notch signaling pathway</keyword>
<dbReference type="InterPro" id="IPR011709">
    <property type="entry name" value="DEAD-box_helicase_OB_fold"/>
</dbReference>
<dbReference type="Gene3D" id="3.40.50.300">
    <property type="entry name" value="P-loop containing nucleotide triphosphate hydrolases"/>
    <property type="match status" value="2"/>
</dbReference>
<keyword evidence="30" id="KW-1185">Reference proteome</keyword>
<dbReference type="InterPro" id="IPR002110">
    <property type="entry name" value="Ankyrin_rpt"/>
</dbReference>
<dbReference type="FunFam" id="2.30.30.40:FF:000078">
    <property type="entry name" value="Putative e3 ubiquitin-protein ligase mib2"/>
    <property type="match status" value="1"/>
</dbReference>
<feature type="repeat" description="ANK" evidence="20">
    <location>
        <begin position="1924"/>
        <end position="1948"/>
    </location>
</feature>
<evidence type="ECO:0000259" key="24">
    <source>
        <dbReference type="PROSITE" id="PS50089"/>
    </source>
</evidence>
<dbReference type="Pfam" id="PF00023">
    <property type="entry name" value="Ank"/>
    <property type="match status" value="2"/>
</dbReference>
<evidence type="ECO:0000259" key="28">
    <source>
        <dbReference type="PROSITE" id="PS51416"/>
    </source>
</evidence>
<reference evidence="29" key="1">
    <citation type="journal article" date="2020" name="J Insects Food Feed">
        <title>The yellow mealworm (Tenebrio molitor) genome: a resource for the emerging insects as food and feed industry.</title>
        <authorList>
            <person name="Eriksson T."/>
            <person name="Andere A."/>
            <person name="Kelstrup H."/>
            <person name="Emery V."/>
            <person name="Picard C."/>
        </authorList>
    </citation>
    <scope>NUCLEOTIDE SEQUENCE</scope>
    <source>
        <strain evidence="29">Stoneville</strain>
        <tissue evidence="29">Whole head</tissue>
    </source>
</reference>
<evidence type="ECO:0000256" key="13">
    <source>
        <dbReference type="ARBA" id="ARBA00022806"/>
    </source>
</evidence>
<dbReference type="GO" id="GO:0006397">
    <property type="term" value="P:mRNA processing"/>
    <property type="evidence" value="ECO:0007669"/>
    <property type="project" value="UniProtKB-KW"/>
</dbReference>
<evidence type="ECO:0000256" key="14">
    <source>
        <dbReference type="ARBA" id="ARBA00022833"/>
    </source>
</evidence>
<dbReference type="GO" id="GO:0016787">
    <property type="term" value="F:hydrolase activity"/>
    <property type="evidence" value="ECO:0007669"/>
    <property type="project" value="UniProtKB-KW"/>
</dbReference>
<dbReference type="GO" id="GO:0016567">
    <property type="term" value="P:protein ubiquitination"/>
    <property type="evidence" value="ECO:0007669"/>
    <property type="project" value="UniProtKB-UniPathway"/>
</dbReference>
<dbReference type="InterPro" id="IPR007502">
    <property type="entry name" value="Helicase-assoc_dom"/>
</dbReference>
<dbReference type="PROSITE" id="PS50088">
    <property type="entry name" value="ANK_REPEAT"/>
    <property type="match status" value="5"/>
</dbReference>
<feature type="domain" description="RING-type" evidence="24">
    <location>
        <begin position="2236"/>
        <end position="2269"/>
    </location>
</feature>
<keyword evidence="4" id="KW-0963">Cytoplasm</keyword>
<evidence type="ECO:0000256" key="10">
    <source>
        <dbReference type="ARBA" id="ARBA00022771"/>
    </source>
</evidence>
<dbReference type="Gene3D" id="1.10.287.110">
    <property type="entry name" value="DnaJ domain"/>
    <property type="match status" value="1"/>
</dbReference>
<keyword evidence="17 20" id="KW-0040">ANK repeat</keyword>
<keyword evidence="5" id="KW-0507">mRNA processing</keyword>
<dbReference type="CDD" id="cd16520">
    <property type="entry name" value="RING-HC_MIBs-like"/>
    <property type="match status" value="1"/>
</dbReference>
<evidence type="ECO:0000259" key="23">
    <source>
        <dbReference type="PROSITE" id="PS50076"/>
    </source>
</evidence>
<dbReference type="CDD" id="cd06257">
    <property type="entry name" value="DnaJ"/>
    <property type="match status" value="1"/>
</dbReference>
<dbReference type="Pfam" id="PF00270">
    <property type="entry name" value="DEAD"/>
    <property type="match status" value="1"/>
</dbReference>
<feature type="domain" description="ZZ-type" evidence="25">
    <location>
        <begin position="1374"/>
        <end position="1426"/>
    </location>
</feature>
<feature type="compositionally biased region" description="Polar residues" evidence="22">
    <location>
        <begin position="2131"/>
        <end position="2142"/>
    </location>
</feature>
<keyword evidence="7" id="KW-0479">Metal-binding</keyword>
<dbReference type="Pfam" id="PF00226">
    <property type="entry name" value="DnaJ"/>
    <property type="match status" value="1"/>
</dbReference>
<evidence type="ECO:0000256" key="2">
    <source>
        <dbReference type="ARBA" id="ARBA00004496"/>
    </source>
</evidence>
<dbReference type="SMART" id="SM00248">
    <property type="entry name" value="ANK"/>
    <property type="match status" value="7"/>
</dbReference>
<dbReference type="PROSITE" id="PS51194">
    <property type="entry name" value="HELICASE_CTER"/>
    <property type="match status" value="1"/>
</dbReference>
<dbReference type="Pfam" id="PF21010">
    <property type="entry name" value="HA2_C"/>
    <property type="match status" value="1"/>
</dbReference>
<dbReference type="InterPro" id="IPR027417">
    <property type="entry name" value="P-loop_NTPase"/>
</dbReference>
<dbReference type="InterPro" id="IPR013083">
    <property type="entry name" value="Znf_RING/FYVE/PHD"/>
</dbReference>
<evidence type="ECO:0000256" key="8">
    <source>
        <dbReference type="ARBA" id="ARBA00022737"/>
    </source>
</evidence>
<dbReference type="GO" id="GO:0008380">
    <property type="term" value="P:RNA splicing"/>
    <property type="evidence" value="ECO:0007669"/>
    <property type="project" value="UniProtKB-KW"/>
</dbReference>
<evidence type="ECO:0000256" key="20">
    <source>
        <dbReference type="PROSITE-ProRule" id="PRU00023"/>
    </source>
</evidence>
<dbReference type="GO" id="GO:0003676">
    <property type="term" value="F:nucleic acid binding"/>
    <property type="evidence" value="ECO:0007669"/>
    <property type="project" value="InterPro"/>
</dbReference>
<comment type="catalytic activity">
    <reaction evidence="1">
        <text>S-ubiquitinyl-[E2 ubiquitin-conjugating enzyme]-L-cysteine + [acceptor protein]-L-lysine = [E2 ubiquitin-conjugating enzyme]-L-cysteine + N(6)-ubiquitinyl-[acceptor protein]-L-lysine.</text>
        <dbReference type="EC" id="2.3.2.27"/>
    </reaction>
</comment>
<dbReference type="PANTHER" id="PTHR24202">
    <property type="entry name" value="E3 UBIQUITIN-PROTEIN LIGASE MIB2"/>
    <property type="match status" value="1"/>
</dbReference>
<evidence type="ECO:0000256" key="12">
    <source>
        <dbReference type="ARBA" id="ARBA00022801"/>
    </source>
</evidence>
<dbReference type="SUPFAM" id="SSF48403">
    <property type="entry name" value="Ankyrin repeat"/>
    <property type="match status" value="1"/>
</dbReference>
<evidence type="ECO:0000313" key="29">
    <source>
        <dbReference type="EMBL" id="KAH0808384.1"/>
    </source>
</evidence>
<dbReference type="InterPro" id="IPR011545">
    <property type="entry name" value="DEAD/DEAH_box_helicase_dom"/>
</dbReference>
<dbReference type="Proteomes" id="UP000719412">
    <property type="component" value="Unassembled WGS sequence"/>
</dbReference>
<dbReference type="InterPro" id="IPR036770">
    <property type="entry name" value="Ankyrin_rpt-contain_sf"/>
</dbReference>
<dbReference type="UniPathway" id="UPA00143"/>
<protein>
    <recommendedName>
        <fullName evidence="31">RING-type E3 ubiquitin transferase</fullName>
    </recommendedName>
</protein>
<accession>A0A8J6H5B7</accession>
<dbReference type="FunFam" id="1.10.287.110:FF:000079">
    <property type="entry name" value="DnaJ subfamily C member"/>
    <property type="match status" value="1"/>
</dbReference>
<dbReference type="InterPro" id="IPR036869">
    <property type="entry name" value="J_dom_sf"/>
</dbReference>
<feature type="repeat" description="ANK" evidence="20">
    <location>
        <begin position="1757"/>
        <end position="1789"/>
    </location>
</feature>
<dbReference type="Pfam" id="PF12796">
    <property type="entry name" value="Ank_2"/>
    <property type="match status" value="2"/>
</dbReference>
<evidence type="ECO:0000256" key="15">
    <source>
        <dbReference type="ARBA" id="ARBA00022840"/>
    </source>
</evidence>
<dbReference type="CDD" id="cd17974">
    <property type="entry name" value="DEXHc_DHX16"/>
    <property type="match status" value="1"/>
</dbReference>
<feature type="repeat" description="ANK" evidence="20">
    <location>
        <begin position="1823"/>
        <end position="1855"/>
    </location>
</feature>
<feature type="repeat" description="ANK" evidence="20">
    <location>
        <begin position="1790"/>
        <end position="1822"/>
    </location>
</feature>
<dbReference type="SUPFAM" id="SSF46565">
    <property type="entry name" value="Chaperone J-domain"/>
    <property type="match status" value="1"/>
</dbReference>
<dbReference type="GO" id="GO:0008270">
    <property type="term" value="F:zinc ion binding"/>
    <property type="evidence" value="ECO:0007669"/>
    <property type="project" value="UniProtKB-KW"/>
</dbReference>
<dbReference type="SMART" id="SM00291">
    <property type="entry name" value="ZnF_ZZ"/>
    <property type="match status" value="1"/>
</dbReference>
<dbReference type="EMBL" id="JABDTM020028801">
    <property type="protein sequence ID" value="KAH0808384.1"/>
    <property type="molecule type" value="Genomic_DNA"/>
</dbReference>
<evidence type="ECO:0000259" key="26">
    <source>
        <dbReference type="PROSITE" id="PS51192"/>
    </source>
</evidence>
<feature type="domain" description="MIB/HERC2" evidence="28">
    <location>
        <begin position="1286"/>
        <end position="1368"/>
    </location>
</feature>
<dbReference type="Pfam" id="PF14688">
    <property type="entry name" value="DUF4461"/>
    <property type="match status" value="1"/>
</dbReference>
<evidence type="ECO:0000256" key="16">
    <source>
        <dbReference type="ARBA" id="ARBA00022976"/>
    </source>
</evidence>
<comment type="subcellular location">
    <subcellularLocation>
        <location evidence="2">Cytoplasm</location>
    </subcellularLocation>
</comment>
<dbReference type="Pfam" id="PF06701">
    <property type="entry name" value="MIB_HERC2"/>
    <property type="match status" value="2"/>
</dbReference>
<dbReference type="InterPro" id="IPR001841">
    <property type="entry name" value="Znf_RING"/>
</dbReference>
<dbReference type="GO" id="GO:0005524">
    <property type="term" value="F:ATP binding"/>
    <property type="evidence" value="ECO:0007669"/>
    <property type="project" value="UniProtKB-KW"/>
</dbReference>
<proteinExistence type="predicted"/>
<evidence type="ECO:0008006" key="31">
    <source>
        <dbReference type="Google" id="ProtNLM"/>
    </source>
</evidence>
<keyword evidence="18" id="KW-0508">mRNA splicing</keyword>
<gene>
    <name evidence="29" type="ORF">GEV33_014409</name>
</gene>
<dbReference type="FunFam" id="1.20.120.1080:FF:000001">
    <property type="entry name" value="Pre-mRNA-splicing factor ATP-dependent RNA helicase"/>
    <property type="match status" value="1"/>
</dbReference>
<keyword evidence="13" id="KW-0347">Helicase</keyword>
<keyword evidence="6" id="KW-0808">Transferase</keyword>
<comment type="pathway">
    <text evidence="3">Protein modification; protein ubiquitination.</text>
</comment>